<organism evidence="2 4">
    <name type="scientific">Klebsiella pneumoniae</name>
    <dbReference type="NCBI Taxonomy" id="573"/>
    <lineage>
        <taxon>Bacteria</taxon>
        <taxon>Pseudomonadati</taxon>
        <taxon>Pseudomonadota</taxon>
        <taxon>Gammaproteobacteria</taxon>
        <taxon>Enterobacterales</taxon>
        <taxon>Enterobacteriaceae</taxon>
        <taxon>Klebsiella/Raoultella group</taxon>
        <taxon>Klebsiella</taxon>
        <taxon>Klebsiella pneumoniae complex</taxon>
    </lineage>
</organism>
<dbReference type="AlphaFoldDB" id="A0A377ZTF9"/>
<gene>
    <name evidence="1" type="ORF">NCTC5051_02832</name>
    <name evidence="2" type="ORF">NCTC5053_00670</name>
</gene>
<dbReference type="Proteomes" id="UP000254141">
    <property type="component" value="Unassembled WGS sequence"/>
</dbReference>
<proteinExistence type="predicted"/>
<protein>
    <submittedName>
        <fullName evidence="2">Uncharacterized protein</fullName>
    </submittedName>
</protein>
<dbReference type="EMBL" id="UGLU01000001">
    <property type="protein sequence ID" value="STU51239.1"/>
    <property type="molecule type" value="Genomic_DNA"/>
</dbReference>
<dbReference type="Proteomes" id="UP000254387">
    <property type="component" value="Unassembled WGS sequence"/>
</dbReference>
<accession>A0A377ZTF9</accession>
<name>A0A377ZTF9_KLEPN</name>
<evidence type="ECO:0000313" key="1">
    <source>
        <dbReference type="EMBL" id="STU51239.1"/>
    </source>
</evidence>
<evidence type="ECO:0000313" key="3">
    <source>
        <dbReference type="Proteomes" id="UP000254141"/>
    </source>
</evidence>
<reference evidence="3 4" key="1">
    <citation type="submission" date="2018-06" db="EMBL/GenBank/DDBJ databases">
        <authorList>
            <consortium name="Pathogen Informatics"/>
            <person name="Doyle S."/>
        </authorList>
    </citation>
    <scope>NUCLEOTIDE SEQUENCE [LARGE SCALE GENOMIC DNA]</scope>
    <source>
        <strain evidence="1 3">NCTC5051</strain>
        <strain evidence="2 4">NCTC5053</strain>
    </source>
</reference>
<dbReference type="EMBL" id="UGMN01000004">
    <property type="protein sequence ID" value="STU84685.1"/>
    <property type="molecule type" value="Genomic_DNA"/>
</dbReference>
<evidence type="ECO:0000313" key="4">
    <source>
        <dbReference type="Proteomes" id="UP000254387"/>
    </source>
</evidence>
<sequence>MINTAGDNAFDIHEKLKKHDAKWLYKHEANIYQINTNYEFCTNFIGEFEFAIYERFGNYFILVDFFKSYDEACAEAKKILDDYPEVKIRLLNTHSLFNGGHNEK</sequence>
<evidence type="ECO:0000313" key="2">
    <source>
        <dbReference type="EMBL" id="STU84685.1"/>
    </source>
</evidence>